<feature type="binding site" evidence="6">
    <location>
        <position position="241"/>
    </location>
    <ligand>
        <name>K(+)</name>
        <dbReference type="ChEBI" id="CHEBI:29103"/>
    </ligand>
</feature>
<feature type="binding site" evidence="6">
    <location>
        <position position="238"/>
    </location>
    <ligand>
        <name>K(+)</name>
        <dbReference type="ChEBI" id="CHEBI:29103"/>
    </ligand>
</feature>
<feature type="binding site" evidence="6">
    <location>
        <begin position="261"/>
        <end position="264"/>
    </location>
    <ligand>
        <name>GTP</name>
        <dbReference type="ChEBI" id="CHEBI:37565"/>
    </ligand>
</feature>
<comment type="caution">
    <text evidence="6">Lacks conserved residue(s) required for the propagation of feature annotation.</text>
</comment>
<feature type="binding site" evidence="6">
    <location>
        <position position="20"/>
    </location>
    <ligand>
        <name>(6S)-5-formyl-5,6,7,8-tetrahydrofolate</name>
        <dbReference type="ChEBI" id="CHEBI:57457"/>
    </ligand>
</feature>
<dbReference type="OrthoDB" id="9805918at2"/>
<dbReference type="GO" id="GO:0005737">
    <property type="term" value="C:cytoplasm"/>
    <property type="evidence" value="ECO:0007669"/>
    <property type="project" value="UniProtKB-SubCell"/>
</dbReference>
<evidence type="ECO:0000256" key="6">
    <source>
        <dbReference type="HAMAP-Rule" id="MF_00379"/>
    </source>
</evidence>
<dbReference type="HOGENOM" id="CLU_019624_4_1_9"/>
<dbReference type="PROSITE" id="PS51709">
    <property type="entry name" value="G_TRME"/>
    <property type="match status" value="1"/>
</dbReference>
<dbReference type="PANTHER" id="PTHR42714:SF2">
    <property type="entry name" value="TRNA MODIFICATION GTPASE GTPBP3, MITOCHONDRIAL"/>
    <property type="match status" value="1"/>
</dbReference>
<dbReference type="SUPFAM" id="SSF52540">
    <property type="entry name" value="P-loop containing nucleoside triphosphate hydrolases"/>
    <property type="match status" value="1"/>
</dbReference>
<dbReference type="STRING" id="309798.COPRO5265_0147"/>
<dbReference type="InterPro" id="IPR027368">
    <property type="entry name" value="MnmE_dom2"/>
</dbReference>
<feature type="binding site" evidence="6">
    <location>
        <position position="236"/>
    </location>
    <ligand>
        <name>K(+)</name>
        <dbReference type="ChEBI" id="CHEBI:29103"/>
    </ligand>
</feature>
<reference evidence="9 10" key="2">
    <citation type="journal article" date="2014" name="Genome Announc.">
        <title>Complete Genome Sequence of Coprothermobacter proteolyticus DSM 5265.</title>
        <authorList>
            <person name="Alexiev A."/>
            <person name="Coil D.A."/>
            <person name="Badger J.H."/>
            <person name="Enticknap J."/>
            <person name="Ward N."/>
            <person name="Robb F.T."/>
            <person name="Eisen J.A."/>
        </authorList>
    </citation>
    <scope>NUCLEOTIDE SEQUENCE [LARGE SCALE GENOMIC DNA]</scope>
    <source>
        <strain evidence="10">ATCC 35245 / DSM 5265 / OCM 4 / BT</strain>
    </source>
</reference>
<evidence type="ECO:0000313" key="9">
    <source>
        <dbReference type="EMBL" id="ACI16789.1"/>
    </source>
</evidence>
<comment type="subunit">
    <text evidence="6">Homodimer. Heterotetramer of two MnmE and two MnmG subunits.</text>
</comment>
<evidence type="ECO:0000313" key="10">
    <source>
        <dbReference type="Proteomes" id="UP000001732"/>
    </source>
</evidence>
<dbReference type="InterPro" id="IPR027266">
    <property type="entry name" value="TrmE/GcvT-like"/>
</dbReference>
<evidence type="ECO:0000256" key="2">
    <source>
        <dbReference type="ARBA" id="ARBA00022694"/>
    </source>
</evidence>
<proteinExistence type="inferred from homology"/>
<accession>B5Y6X0</accession>
<dbReference type="Gene3D" id="3.30.1360.120">
    <property type="entry name" value="Probable tRNA modification gtpase trme, domain 1"/>
    <property type="match status" value="1"/>
</dbReference>
<dbReference type="KEGG" id="cpo:COPRO5265_0147"/>
<dbReference type="GO" id="GO:0002098">
    <property type="term" value="P:tRNA wobble uridine modification"/>
    <property type="evidence" value="ECO:0007669"/>
    <property type="project" value="TreeGrafter"/>
</dbReference>
<dbReference type="NCBIfam" id="TIGR00450">
    <property type="entry name" value="mnmE_trmE_thdF"/>
    <property type="match status" value="1"/>
</dbReference>
<feature type="binding site" evidence="6">
    <location>
        <position position="242"/>
    </location>
    <ligand>
        <name>Mg(2+)</name>
        <dbReference type="ChEBI" id="CHEBI:18420"/>
    </ligand>
</feature>
<feature type="binding site" evidence="6">
    <location>
        <begin position="217"/>
        <end position="222"/>
    </location>
    <ligand>
        <name>GTP</name>
        <dbReference type="ChEBI" id="CHEBI:37565"/>
    </ligand>
</feature>
<dbReference type="GO" id="GO:0046872">
    <property type="term" value="F:metal ion binding"/>
    <property type="evidence" value="ECO:0007669"/>
    <property type="project" value="UniProtKB-KW"/>
</dbReference>
<dbReference type="InterPro" id="IPR018948">
    <property type="entry name" value="GTP-bd_TrmE_N"/>
</dbReference>
<keyword evidence="5 6" id="KW-0342">GTP-binding</keyword>
<comment type="subcellular location">
    <subcellularLocation>
        <location evidence="6">Cytoplasm</location>
    </subcellularLocation>
</comment>
<dbReference type="GO" id="GO:0005525">
    <property type="term" value="F:GTP binding"/>
    <property type="evidence" value="ECO:0007669"/>
    <property type="project" value="UniProtKB-UniRule"/>
</dbReference>
<dbReference type="Pfam" id="PF12631">
    <property type="entry name" value="MnmE_helical"/>
    <property type="match status" value="1"/>
</dbReference>
<keyword evidence="6" id="KW-0963">Cytoplasm</keyword>
<feature type="binding site" evidence="6">
    <location>
        <position position="221"/>
    </location>
    <ligand>
        <name>Mg(2+)</name>
        <dbReference type="ChEBI" id="CHEBI:18420"/>
    </ligand>
</feature>
<keyword evidence="10" id="KW-1185">Reference proteome</keyword>
<dbReference type="InterPro" id="IPR025867">
    <property type="entry name" value="MnmE_helical"/>
</dbReference>
<dbReference type="InterPro" id="IPR006073">
    <property type="entry name" value="GTP-bd"/>
</dbReference>
<evidence type="ECO:0000256" key="5">
    <source>
        <dbReference type="ARBA" id="ARBA00023134"/>
    </source>
</evidence>
<keyword evidence="6" id="KW-0460">Magnesium</keyword>
<dbReference type="InterPro" id="IPR027417">
    <property type="entry name" value="P-loop_NTPase"/>
</dbReference>
<dbReference type="Gene3D" id="3.40.50.300">
    <property type="entry name" value="P-loop containing nucleotide triphosphate hydrolases"/>
    <property type="match status" value="1"/>
</dbReference>
<feature type="binding site" evidence="6">
    <location>
        <position position="217"/>
    </location>
    <ligand>
        <name>K(+)</name>
        <dbReference type="ChEBI" id="CHEBI:29103"/>
    </ligand>
</feature>
<name>B5Y6X0_COPPD</name>
<dbReference type="InterPro" id="IPR004520">
    <property type="entry name" value="GTPase_MnmE"/>
</dbReference>
<dbReference type="eggNOG" id="COG0486">
    <property type="taxonomic scope" value="Bacteria"/>
</dbReference>
<dbReference type="InterPro" id="IPR005225">
    <property type="entry name" value="Small_GTP-bd"/>
</dbReference>
<feature type="binding site" evidence="6">
    <location>
        <position position="76"/>
    </location>
    <ligand>
        <name>(6S)-5-formyl-5,6,7,8-tetrahydrofolate</name>
        <dbReference type="ChEBI" id="CHEBI:57457"/>
    </ligand>
</feature>
<organism evidence="9 10">
    <name type="scientific">Coprothermobacter proteolyticus (strain ATCC 35245 / DSM 5265 / OCM 4 / BT)</name>
    <dbReference type="NCBI Taxonomy" id="309798"/>
    <lineage>
        <taxon>Bacteria</taxon>
        <taxon>Pseudomonadati</taxon>
        <taxon>Coprothermobacterota</taxon>
        <taxon>Coprothermobacteria</taxon>
        <taxon>Coprothermobacterales</taxon>
        <taxon>Coprothermobacteraceae</taxon>
        <taxon>Coprothermobacter</taxon>
    </lineage>
</organism>
<evidence type="ECO:0000256" key="4">
    <source>
        <dbReference type="ARBA" id="ARBA00022958"/>
    </source>
</evidence>
<dbReference type="EMBL" id="CP001145">
    <property type="protein sequence ID" value="ACI16789.1"/>
    <property type="molecule type" value="Genomic_DNA"/>
</dbReference>
<dbReference type="GO" id="GO:0003924">
    <property type="term" value="F:GTPase activity"/>
    <property type="evidence" value="ECO:0007669"/>
    <property type="project" value="UniProtKB-UniRule"/>
</dbReference>
<dbReference type="RefSeq" id="WP_012543441.1">
    <property type="nucleotide sequence ID" value="NC_011295.1"/>
</dbReference>
<dbReference type="Pfam" id="PF10396">
    <property type="entry name" value="TrmE_N"/>
    <property type="match status" value="1"/>
</dbReference>
<gene>
    <name evidence="6" type="primary">mnmE</name>
    <name evidence="6 9" type="synonym">trmE</name>
    <name evidence="9" type="ordered locus">COPRO5265_0147</name>
</gene>
<evidence type="ECO:0000259" key="8">
    <source>
        <dbReference type="PROSITE" id="PS51709"/>
    </source>
</evidence>
<feature type="binding site" evidence="6">
    <location>
        <position position="431"/>
    </location>
    <ligand>
        <name>(6S)-5-formyl-5,6,7,8-tetrahydrofolate</name>
        <dbReference type="ChEBI" id="CHEBI:57457"/>
    </ligand>
</feature>
<reference evidence="10" key="1">
    <citation type="submission" date="2008-08" db="EMBL/GenBank/DDBJ databases">
        <title>The complete genome sequence of Coprothermobacter proteolyticus strain ATCC 5245 / DSM 5265 / BT.</title>
        <authorList>
            <person name="Dodson R.J."/>
            <person name="Durkin A.S."/>
            <person name="Wu M."/>
            <person name="Eisen J."/>
            <person name="Sutton G."/>
        </authorList>
    </citation>
    <scope>NUCLEOTIDE SEQUENCE [LARGE SCALE GENOMIC DNA]</scope>
    <source>
        <strain evidence="10">ATCC 35245 / DSM 5265 / OCM 4 / BT</strain>
    </source>
</reference>
<keyword evidence="3 6" id="KW-0547">Nucleotide-binding</keyword>
<comment type="cofactor">
    <cofactor evidence="6">
        <name>K(+)</name>
        <dbReference type="ChEBI" id="CHEBI:29103"/>
    </cofactor>
    <text evidence="6">Binds 1 potassium ion per subunit.</text>
</comment>
<evidence type="ECO:0000256" key="1">
    <source>
        <dbReference type="ARBA" id="ARBA00011043"/>
    </source>
</evidence>
<keyword evidence="6" id="KW-0479">Metal-binding</keyword>
<feature type="domain" description="TrmE-type G" evidence="8">
    <location>
        <begin position="207"/>
        <end position="358"/>
    </location>
</feature>
<protein>
    <recommendedName>
        <fullName evidence="6">tRNA modification GTPase MnmE</fullName>
        <ecNumber evidence="6">3.6.-.-</ecNumber>
    </recommendedName>
</protein>
<dbReference type="AlphaFoldDB" id="B5Y6X0"/>
<dbReference type="CDD" id="cd14858">
    <property type="entry name" value="TrmE_N"/>
    <property type="match status" value="1"/>
</dbReference>
<dbReference type="HAMAP" id="MF_00379">
    <property type="entry name" value="GTPase_MnmE"/>
    <property type="match status" value="1"/>
</dbReference>
<dbReference type="PANTHER" id="PTHR42714">
    <property type="entry name" value="TRNA MODIFICATION GTPASE GTPBP3"/>
    <property type="match status" value="1"/>
</dbReference>
<sequence length="431" mass="47696">MEPIVALATPWGVGALHVIRISGDASKNTVEAFLDKPLQKPRHASLRYFSSEKVEDQVVAIWYSEPHSYTGEEMVEIMCHGNPAIAELIIETLLDAGMKPAQPGEFTFRAFLNGKMDLTQAEAVNDLILARSTELLKAGENTLKGKLSDRIASLRNKVLNVLAFLQAAMDFPEDVEESSIEEQLREILVETEDLIESAKTAEILRKGISLVIAGRPNVGKSSLMNALVGMERSIVSQIPGTTRDYIEQYTVLGKIPVNVVDTAGLRHTDDPIEQEGVKLALRRIEEADLVIFLYDASTGWTDEDKQMFNLIQEEKTIVVGNKIDKGKGNEQHPKAYFVSAKEKTGIDRIIEAIHQLMNITEPPKLLVSQRQMGLLEKTLGDVHDALEHLSVYAEVAADDLFSALRNLTTLIDGDVEEDLLSTVFSNFCIGK</sequence>
<evidence type="ECO:0000256" key="7">
    <source>
        <dbReference type="RuleBase" id="RU003313"/>
    </source>
</evidence>
<dbReference type="CDD" id="cd04164">
    <property type="entry name" value="trmE"/>
    <property type="match status" value="1"/>
</dbReference>
<dbReference type="Pfam" id="PF01926">
    <property type="entry name" value="MMR_HSR1"/>
    <property type="match status" value="1"/>
</dbReference>
<keyword evidence="4 6" id="KW-0630">Potassium</keyword>
<keyword evidence="6" id="KW-0378">Hydrolase</keyword>
<dbReference type="EC" id="3.6.-.-" evidence="6"/>
<dbReference type="InterPro" id="IPR031168">
    <property type="entry name" value="G_TrmE"/>
</dbReference>
<dbReference type="NCBIfam" id="TIGR00231">
    <property type="entry name" value="small_GTP"/>
    <property type="match status" value="1"/>
</dbReference>
<keyword evidence="2 6" id="KW-0819">tRNA processing</keyword>
<comment type="similarity">
    <text evidence="1 6 7">Belongs to the TRAFAC class TrmE-Era-EngA-EngB-Septin-like GTPase superfamily. TrmE GTPase family.</text>
</comment>
<dbReference type="GO" id="GO:0030488">
    <property type="term" value="P:tRNA methylation"/>
    <property type="evidence" value="ECO:0007669"/>
    <property type="project" value="TreeGrafter"/>
</dbReference>
<dbReference type="Gene3D" id="1.20.120.430">
    <property type="entry name" value="tRNA modification GTPase MnmE domain 2"/>
    <property type="match status" value="1"/>
</dbReference>
<evidence type="ECO:0000256" key="3">
    <source>
        <dbReference type="ARBA" id="ARBA00022741"/>
    </source>
</evidence>
<comment type="function">
    <text evidence="6">Exhibits a very high intrinsic GTPase hydrolysis rate. Involved in the addition of a carboxymethylaminomethyl (cmnm) group at the wobble position (U34) of certain tRNAs, forming tRNA-cmnm(5)s(2)U34.</text>
</comment>
<feature type="binding site" evidence="6">
    <location>
        <begin position="236"/>
        <end position="242"/>
    </location>
    <ligand>
        <name>GTP</name>
        <dbReference type="ChEBI" id="CHEBI:37565"/>
    </ligand>
</feature>
<dbReference type="Proteomes" id="UP000001732">
    <property type="component" value="Chromosome"/>
</dbReference>
<feature type="binding site" evidence="6">
    <location>
        <position position="115"/>
    </location>
    <ligand>
        <name>(6S)-5-formyl-5,6,7,8-tetrahydrofolate</name>
        <dbReference type="ChEBI" id="CHEBI:57457"/>
    </ligand>
</feature>